<reference evidence="4" key="2">
    <citation type="submission" date="2023-01" db="EMBL/GenBank/DDBJ databases">
        <title>Draft genome sequence of Agaribacter marinus strain NBRC 110023.</title>
        <authorList>
            <person name="Sun Q."/>
            <person name="Mori K."/>
        </authorList>
    </citation>
    <scope>NUCLEOTIDE SEQUENCE</scope>
    <source>
        <strain evidence="4">NBRC 110023</strain>
    </source>
</reference>
<feature type="domain" description="Peptidase M56" evidence="3">
    <location>
        <begin position="9"/>
        <end position="295"/>
    </location>
</feature>
<protein>
    <recommendedName>
        <fullName evidence="3">Peptidase M56 domain-containing protein</fullName>
    </recommendedName>
</protein>
<feature type="transmembrane region" description="Helical" evidence="2">
    <location>
        <begin position="42"/>
        <end position="61"/>
    </location>
</feature>
<evidence type="ECO:0000313" key="4">
    <source>
        <dbReference type="EMBL" id="GLR72100.1"/>
    </source>
</evidence>
<feature type="transmembrane region" description="Helical" evidence="2">
    <location>
        <begin position="107"/>
        <end position="131"/>
    </location>
</feature>
<feature type="repeat" description="ANK" evidence="1">
    <location>
        <begin position="384"/>
        <end position="416"/>
    </location>
</feature>
<dbReference type="Proteomes" id="UP001156601">
    <property type="component" value="Unassembled WGS sequence"/>
</dbReference>
<dbReference type="Pfam" id="PF05569">
    <property type="entry name" value="Peptidase_M56"/>
    <property type="match status" value="1"/>
</dbReference>
<dbReference type="PANTHER" id="PTHR34978:SF3">
    <property type="entry name" value="SLR0241 PROTEIN"/>
    <property type="match status" value="1"/>
</dbReference>
<feature type="repeat" description="ANK" evidence="1">
    <location>
        <begin position="417"/>
        <end position="449"/>
    </location>
</feature>
<dbReference type="RefSeq" id="WP_284218461.1">
    <property type="nucleotide sequence ID" value="NZ_BSOT01000007.1"/>
</dbReference>
<gene>
    <name evidence="4" type="ORF">GCM10007852_30080</name>
</gene>
<dbReference type="InterPro" id="IPR008756">
    <property type="entry name" value="Peptidase_M56"/>
</dbReference>
<reference evidence="4" key="1">
    <citation type="journal article" date="2014" name="Int. J. Syst. Evol. Microbiol.">
        <title>Complete genome sequence of Corynebacterium casei LMG S-19264T (=DSM 44701T), isolated from a smear-ripened cheese.</title>
        <authorList>
            <consortium name="US DOE Joint Genome Institute (JGI-PGF)"/>
            <person name="Walter F."/>
            <person name="Albersmeier A."/>
            <person name="Kalinowski J."/>
            <person name="Ruckert C."/>
        </authorList>
    </citation>
    <scope>NUCLEOTIDE SEQUENCE</scope>
    <source>
        <strain evidence="4">NBRC 110023</strain>
    </source>
</reference>
<keyword evidence="2" id="KW-0812">Transmembrane</keyword>
<dbReference type="AlphaFoldDB" id="A0AA37T683"/>
<keyword evidence="5" id="KW-1185">Reference proteome</keyword>
<evidence type="ECO:0000256" key="2">
    <source>
        <dbReference type="SAM" id="Phobius"/>
    </source>
</evidence>
<dbReference type="Pfam" id="PF00023">
    <property type="entry name" value="Ank"/>
    <property type="match status" value="1"/>
</dbReference>
<dbReference type="InterPro" id="IPR052173">
    <property type="entry name" value="Beta-lactam_resp_regulator"/>
</dbReference>
<dbReference type="EMBL" id="BSOT01000007">
    <property type="protein sequence ID" value="GLR72100.1"/>
    <property type="molecule type" value="Genomic_DNA"/>
</dbReference>
<comment type="caution">
    <text evidence="4">The sequence shown here is derived from an EMBL/GenBank/DDBJ whole genome shotgun (WGS) entry which is preliminary data.</text>
</comment>
<dbReference type="CDD" id="cd07341">
    <property type="entry name" value="M56_BlaR1_MecR1_like"/>
    <property type="match status" value="1"/>
</dbReference>
<dbReference type="Gene3D" id="1.25.40.20">
    <property type="entry name" value="Ankyrin repeat-containing domain"/>
    <property type="match status" value="1"/>
</dbReference>
<accession>A0AA37T683</accession>
<evidence type="ECO:0000256" key="1">
    <source>
        <dbReference type="PROSITE-ProRule" id="PRU00023"/>
    </source>
</evidence>
<dbReference type="InterPro" id="IPR002110">
    <property type="entry name" value="Ankyrin_rpt"/>
</dbReference>
<dbReference type="SMART" id="SM00248">
    <property type="entry name" value="ANK"/>
    <property type="match status" value="4"/>
</dbReference>
<dbReference type="PROSITE" id="PS50297">
    <property type="entry name" value="ANK_REP_REGION"/>
    <property type="match status" value="2"/>
</dbReference>
<organism evidence="4 5">
    <name type="scientific">Agaribacter marinus</name>
    <dbReference type="NCBI Taxonomy" id="1431249"/>
    <lineage>
        <taxon>Bacteria</taxon>
        <taxon>Pseudomonadati</taxon>
        <taxon>Pseudomonadota</taxon>
        <taxon>Gammaproteobacteria</taxon>
        <taxon>Alteromonadales</taxon>
        <taxon>Alteromonadaceae</taxon>
        <taxon>Agaribacter</taxon>
    </lineage>
</organism>
<sequence>MITEMTLFGTIAIHHLLIGLCLFGLMCIVIKCFALSAETQSWLWVTIFIVSTVAPFTLINVDKERSTPSVNITSVNESTAILDLSDAYQPTKAQKRIPPNWHVPSGLIFGIQSLLYTFCVLWIFGSIWRLFQLVGSVSRTRYLSTTATPSGIATNEIPHVDILISSYAKSPLAVGLMRPQIILPANFLHNLSEQQLLPILMHEYAHIQRKDLWVSAFQETLAIAFWWSPAIRLINRKIHISRELACDLRAVRHLNSSKRYLQSLLDSTKLMLTHKTNVLALGLFSKKKDLTYRINQVMNENSKRKPNTSLIAFYCLCLSGVTIATANAFAPSIDLQAVERDGNHFSKLSRAQGEMLMEAIKSNDKPLLNLMIDNGLDINTPIVGDGTALIIAVKANNAHMMETLISLGADVNQSSRGDGNPLIAAAGTNNVKLTKRLLDYGADVNAIVPGDETPLITASRRGNFEVVEYLVSQGADVNLGVMANESFAKEYRTPLNKAATHKIRRFLISQGAMEQ</sequence>
<dbReference type="SUPFAM" id="SSF48403">
    <property type="entry name" value="Ankyrin repeat"/>
    <property type="match status" value="1"/>
</dbReference>
<feature type="transmembrane region" description="Helical" evidence="2">
    <location>
        <begin position="6"/>
        <end position="30"/>
    </location>
</feature>
<evidence type="ECO:0000259" key="3">
    <source>
        <dbReference type="Pfam" id="PF05569"/>
    </source>
</evidence>
<dbReference type="InterPro" id="IPR036770">
    <property type="entry name" value="Ankyrin_rpt-contain_sf"/>
</dbReference>
<keyword evidence="2" id="KW-0472">Membrane</keyword>
<feature type="repeat" description="ANK" evidence="1">
    <location>
        <begin position="450"/>
        <end position="478"/>
    </location>
</feature>
<evidence type="ECO:0000313" key="5">
    <source>
        <dbReference type="Proteomes" id="UP001156601"/>
    </source>
</evidence>
<keyword evidence="1" id="KW-0040">ANK repeat</keyword>
<dbReference type="Pfam" id="PF12796">
    <property type="entry name" value="Ank_2"/>
    <property type="match status" value="1"/>
</dbReference>
<dbReference type="PROSITE" id="PS50088">
    <property type="entry name" value="ANK_REPEAT"/>
    <property type="match status" value="3"/>
</dbReference>
<dbReference type="PANTHER" id="PTHR34978">
    <property type="entry name" value="POSSIBLE SENSOR-TRANSDUCER PROTEIN BLAR"/>
    <property type="match status" value="1"/>
</dbReference>
<feature type="transmembrane region" description="Helical" evidence="2">
    <location>
        <begin position="311"/>
        <end position="330"/>
    </location>
</feature>
<keyword evidence="2" id="KW-1133">Transmembrane helix</keyword>
<proteinExistence type="predicted"/>
<name>A0AA37T683_9ALTE</name>